<sequence length="84" mass="8694">MRVSVAGVGESDLKPSDMRPSLEMWRLRLGLFLGSGPGGENFGCDNTETLVGSANRSWTSFSSSEMAAGSSGGCASRCIPTSST</sequence>
<dbReference type="HOGENOM" id="CLU_2528849_0_0_1"/>
<dbReference type="EMBL" id="GL945484">
    <property type="protein sequence ID" value="EGN96443.1"/>
    <property type="molecule type" value="Genomic_DNA"/>
</dbReference>
<keyword evidence="2" id="KW-1185">Reference proteome</keyword>
<reference evidence="2" key="1">
    <citation type="journal article" date="2011" name="Science">
        <title>The plant cell wall-decomposing machinery underlies the functional diversity of forest fungi.</title>
        <authorList>
            <person name="Eastwood D.C."/>
            <person name="Floudas D."/>
            <person name="Binder M."/>
            <person name="Majcherczyk A."/>
            <person name="Schneider P."/>
            <person name="Aerts A."/>
            <person name="Asiegbu F.O."/>
            <person name="Baker S.E."/>
            <person name="Barry K."/>
            <person name="Bendiksby M."/>
            <person name="Blumentritt M."/>
            <person name="Coutinho P.M."/>
            <person name="Cullen D."/>
            <person name="de Vries R.P."/>
            <person name="Gathman A."/>
            <person name="Goodell B."/>
            <person name="Henrissat B."/>
            <person name="Ihrmark K."/>
            <person name="Kauserud H."/>
            <person name="Kohler A."/>
            <person name="LaButti K."/>
            <person name="Lapidus A."/>
            <person name="Lavin J.L."/>
            <person name="Lee Y.-H."/>
            <person name="Lindquist E."/>
            <person name="Lilly W."/>
            <person name="Lucas S."/>
            <person name="Morin E."/>
            <person name="Murat C."/>
            <person name="Oguiza J.A."/>
            <person name="Park J."/>
            <person name="Pisabarro A.G."/>
            <person name="Riley R."/>
            <person name="Rosling A."/>
            <person name="Salamov A."/>
            <person name="Schmidt O."/>
            <person name="Schmutz J."/>
            <person name="Skrede I."/>
            <person name="Stenlid J."/>
            <person name="Wiebenga A."/>
            <person name="Xie X."/>
            <person name="Kuees U."/>
            <person name="Hibbett D.S."/>
            <person name="Hoffmeister D."/>
            <person name="Hoegberg N."/>
            <person name="Martin F."/>
            <person name="Grigoriev I.V."/>
            <person name="Watkinson S.C."/>
        </authorList>
    </citation>
    <scope>NUCLEOTIDE SEQUENCE [LARGE SCALE GENOMIC DNA]</scope>
    <source>
        <strain evidence="2">strain S7.3</strain>
    </source>
</reference>
<dbReference type="AlphaFoldDB" id="F8Q5H2"/>
<organism evidence="2">
    <name type="scientific">Serpula lacrymans var. lacrymans (strain S7.3)</name>
    <name type="common">Dry rot fungus</name>
    <dbReference type="NCBI Taxonomy" id="936435"/>
    <lineage>
        <taxon>Eukaryota</taxon>
        <taxon>Fungi</taxon>
        <taxon>Dikarya</taxon>
        <taxon>Basidiomycota</taxon>
        <taxon>Agaricomycotina</taxon>
        <taxon>Agaricomycetes</taxon>
        <taxon>Agaricomycetidae</taxon>
        <taxon>Boletales</taxon>
        <taxon>Coniophorineae</taxon>
        <taxon>Serpulaceae</taxon>
        <taxon>Serpula</taxon>
    </lineage>
</organism>
<accession>F8Q5H2</accession>
<name>F8Q5H2_SERL3</name>
<protein>
    <submittedName>
        <fullName evidence="1">Uncharacterized protein</fullName>
    </submittedName>
</protein>
<dbReference type="Proteomes" id="UP000008063">
    <property type="component" value="Unassembled WGS sequence"/>
</dbReference>
<evidence type="ECO:0000313" key="1">
    <source>
        <dbReference type="EMBL" id="EGN96443.1"/>
    </source>
</evidence>
<gene>
    <name evidence="1" type="ORF">SERLA73DRAFT_186176</name>
</gene>
<dbReference type="InParanoid" id="F8Q5H2"/>
<evidence type="ECO:0000313" key="2">
    <source>
        <dbReference type="Proteomes" id="UP000008063"/>
    </source>
</evidence>
<proteinExistence type="predicted"/>